<dbReference type="SUPFAM" id="SSF46689">
    <property type="entry name" value="Homeodomain-like"/>
    <property type="match status" value="1"/>
</dbReference>
<sequence length="266" mass="28216">MSERGLTMTGSAPGPALRPYVHRLAAYREDHGGPLTRAEAAVTGGVLILGFAAPMEVDGERLTSFGAGPSDRFTLTRMTRPTEGVEVALTPFGARRLFGMPLRLLVNLAVPAEELLGPWAVEAAGRLAAAPSAPERLALAERLLTERFAAGPDPDPEVRWAWARLLESGGAVPVASLAVSLERSHRHLVSRFRDQVGLTPKAAARVIRFHRAAALLRSGSAIAEAAAACGFYDQAHMNREFRTLAAVTPGQISPRPQAGGRPTLGP</sequence>
<evidence type="ECO:0000256" key="3">
    <source>
        <dbReference type="ARBA" id="ARBA00023163"/>
    </source>
</evidence>
<evidence type="ECO:0000259" key="4">
    <source>
        <dbReference type="PROSITE" id="PS01124"/>
    </source>
</evidence>
<dbReference type="InterPro" id="IPR018060">
    <property type="entry name" value="HTH_AraC"/>
</dbReference>
<evidence type="ECO:0000313" key="5">
    <source>
        <dbReference type="EMBL" id="MDA0640307.1"/>
    </source>
</evidence>
<keyword evidence="1" id="KW-0805">Transcription regulation</keyword>
<keyword evidence="3" id="KW-0804">Transcription</keyword>
<dbReference type="SMART" id="SM00342">
    <property type="entry name" value="HTH_ARAC"/>
    <property type="match status" value="1"/>
</dbReference>
<evidence type="ECO:0000256" key="1">
    <source>
        <dbReference type="ARBA" id="ARBA00023015"/>
    </source>
</evidence>
<keyword evidence="6" id="KW-1185">Reference proteome</keyword>
<dbReference type="RefSeq" id="WP_271275578.1">
    <property type="nucleotide sequence ID" value="NZ_BAABFD010000027.1"/>
</dbReference>
<dbReference type="InterPro" id="IPR050204">
    <property type="entry name" value="AraC_XylS_family_regulators"/>
</dbReference>
<dbReference type="Proteomes" id="UP001212498">
    <property type="component" value="Unassembled WGS sequence"/>
</dbReference>
<dbReference type="EMBL" id="JAPNUD010000011">
    <property type="protein sequence ID" value="MDA0640307.1"/>
    <property type="molecule type" value="Genomic_DNA"/>
</dbReference>
<dbReference type="Gene3D" id="1.10.10.60">
    <property type="entry name" value="Homeodomain-like"/>
    <property type="match status" value="1"/>
</dbReference>
<dbReference type="PROSITE" id="PS01124">
    <property type="entry name" value="HTH_ARAC_FAMILY_2"/>
    <property type="match status" value="1"/>
</dbReference>
<feature type="domain" description="HTH araC/xylS-type" evidence="4">
    <location>
        <begin position="155"/>
        <end position="255"/>
    </location>
</feature>
<protein>
    <submittedName>
        <fullName evidence="5">AraC family transcriptional regulator</fullName>
    </submittedName>
</protein>
<dbReference type="Pfam" id="PF12833">
    <property type="entry name" value="HTH_18"/>
    <property type="match status" value="1"/>
</dbReference>
<dbReference type="InterPro" id="IPR009057">
    <property type="entry name" value="Homeodomain-like_sf"/>
</dbReference>
<accession>A0ABT4SSS8</accession>
<gene>
    <name evidence="5" type="ORF">OUY24_06715</name>
</gene>
<dbReference type="PANTHER" id="PTHR46796">
    <property type="entry name" value="HTH-TYPE TRANSCRIPTIONAL ACTIVATOR RHAS-RELATED"/>
    <property type="match status" value="1"/>
</dbReference>
<organism evidence="5 6">
    <name type="scientific">Nonomuraea ferruginea</name>
    <dbReference type="NCBI Taxonomy" id="46174"/>
    <lineage>
        <taxon>Bacteria</taxon>
        <taxon>Bacillati</taxon>
        <taxon>Actinomycetota</taxon>
        <taxon>Actinomycetes</taxon>
        <taxon>Streptosporangiales</taxon>
        <taxon>Streptosporangiaceae</taxon>
        <taxon>Nonomuraea</taxon>
    </lineage>
</organism>
<reference evidence="5 6" key="1">
    <citation type="submission" date="2022-11" db="EMBL/GenBank/DDBJ databases">
        <title>Nonomuraea corallina sp. nov., a new species of the genus Nonomuraea isolated from sea side sediment in Thai sea.</title>
        <authorList>
            <person name="Ngamcharungchit C."/>
            <person name="Matsumoto A."/>
            <person name="Suriyachadkun C."/>
            <person name="Panbangred W."/>
            <person name="Inahashi Y."/>
            <person name="Intra B."/>
        </authorList>
    </citation>
    <scope>NUCLEOTIDE SEQUENCE [LARGE SCALE GENOMIC DNA]</scope>
    <source>
        <strain evidence="5 6">DSM 43553</strain>
    </source>
</reference>
<proteinExistence type="predicted"/>
<comment type="caution">
    <text evidence="5">The sequence shown here is derived from an EMBL/GenBank/DDBJ whole genome shotgun (WGS) entry which is preliminary data.</text>
</comment>
<name>A0ABT4SSS8_9ACTN</name>
<dbReference type="PANTHER" id="PTHR46796:SF15">
    <property type="entry name" value="BLL1074 PROTEIN"/>
    <property type="match status" value="1"/>
</dbReference>
<evidence type="ECO:0000313" key="6">
    <source>
        <dbReference type="Proteomes" id="UP001212498"/>
    </source>
</evidence>
<evidence type="ECO:0000256" key="2">
    <source>
        <dbReference type="ARBA" id="ARBA00023125"/>
    </source>
</evidence>
<keyword evidence="2" id="KW-0238">DNA-binding</keyword>